<gene>
    <name evidence="1" type="ORF">WUBG_04552</name>
</gene>
<dbReference type="Proteomes" id="UP000004810">
    <property type="component" value="Unassembled WGS sequence"/>
</dbReference>
<dbReference type="EMBL" id="ADBV01001572">
    <property type="protein sequence ID" value="EJW84533.1"/>
    <property type="molecule type" value="Genomic_DNA"/>
</dbReference>
<comment type="caution">
    <text evidence="1">The sequence shown here is derived from an EMBL/GenBank/DDBJ whole genome shotgun (WGS) entry which is preliminary data.</text>
</comment>
<name>J9EQT6_WUCBA</name>
<evidence type="ECO:0000313" key="1">
    <source>
        <dbReference type="EMBL" id="EJW84533.1"/>
    </source>
</evidence>
<accession>J9EQT6</accession>
<evidence type="ECO:0000313" key="2">
    <source>
        <dbReference type="Proteomes" id="UP000004810"/>
    </source>
</evidence>
<organism evidence="1 2">
    <name type="scientific">Wuchereria bancrofti</name>
    <dbReference type="NCBI Taxonomy" id="6293"/>
    <lineage>
        <taxon>Eukaryota</taxon>
        <taxon>Metazoa</taxon>
        <taxon>Ecdysozoa</taxon>
        <taxon>Nematoda</taxon>
        <taxon>Chromadorea</taxon>
        <taxon>Rhabditida</taxon>
        <taxon>Spirurina</taxon>
        <taxon>Spiruromorpha</taxon>
        <taxon>Filarioidea</taxon>
        <taxon>Onchocercidae</taxon>
        <taxon>Wuchereria</taxon>
    </lineage>
</organism>
<dbReference type="AlphaFoldDB" id="J9EQT6"/>
<protein>
    <submittedName>
        <fullName evidence="1">Uncharacterized protein</fullName>
    </submittedName>
</protein>
<sequence>MSGRDLFTYNPELMVQDEGDMEGGVAFERGFEEEYNDEPEIKAFEIDERTFYCMDDEGHMLDDNLYDDEKWEETAVGIGNMEINEDLFNVDEIPDMEYYENELFQTR</sequence>
<reference evidence="2" key="1">
    <citation type="submission" date="2012-08" db="EMBL/GenBank/DDBJ databases">
        <title>The Genome Sequence of Wuchereria bancrofti.</title>
        <authorList>
            <person name="Nutman T.B."/>
            <person name="Fink D.L."/>
            <person name="Russ C."/>
            <person name="Young S."/>
            <person name="Zeng Q."/>
            <person name="Koehrsen M."/>
            <person name="Alvarado L."/>
            <person name="Berlin A."/>
            <person name="Chapman S.B."/>
            <person name="Chen Z."/>
            <person name="Freedman E."/>
            <person name="Gellesch M."/>
            <person name="Goldberg J."/>
            <person name="Griggs A."/>
            <person name="Gujja S."/>
            <person name="Heilman E.R."/>
            <person name="Heiman D."/>
            <person name="Hepburn T."/>
            <person name="Howarth C."/>
            <person name="Jen D."/>
            <person name="Larson L."/>
            <person name="Lewis B."/>
            <person name="Mehta T."/>
            <person name="Park D."/>
            <person name="Pearson M."/>
            <person name="Roberts A."/>
            <person name="Saif S."/>
            <person name="Shea T."/>
            <person name="Shenoy N."/>
            <person name="Sisk P."/>
            <person name="Stolte C."/>
            <person name="Sykes S."/>
            <person name="Walk T."/>
            <person name="White J."/>
            <person name="Yandava C."/>
            <person name="Haas B."/>
            <person name="Henn M.R."/>
            <person name="Nusbaum C."/>
            <person name="Birren B."/>
        </authorList>
    </citation>
    <scope>NUCLEOTIDE SEQUENCE [LARGE SCALE GENOMIC DNA]</scope>
    <source>
        <strain evidence="2">NA</strain>
    </source>
</reference>
<proteinExistence type="predicted"/>